<dbReference type="Gene3D" id="3.10.180.10">
    <property type="entry name" value="2,3-Dihydroxybiphenyl 1,2-Dioxygenase, domain 1"/>
    <property type="match status" value="1"/>
</dbReference>
<dbReference type="AlphaFoldDB" id="A0A387BV28"/>
<dbReference type="InterPro" id="IPR029068">
    <property type="entry name" value="Glyas_Bleomycin-R_OHBP_Dase"/>
</dbReference>
<dbReference type="PROSITE" id="PS51819">
    <property type="entry name" value="VOC"/>
    <property type="match status" value="1"/>
</dbReference>
<dbReference type="InterPro" id="IPR037523">
    <property type="entry name" value="VOC_core"/>
</dbReference>
<keyword evidence="3" id="KW-1185">Reference proteome</keyword>
<proteinExistence type="predicted"/>
<dbReference type="SUPFAM" id="SSF54593">
    <property type="entry name" value="Glyoxalase/Bleomycin resistance protein/Dihydroxybiphenyl dioxygenase"/>
    <property type="match status" value="1"/>
</dbReference>
<evidence type="ECO:0000259" key="1">
    <source>
        <dbReference type="PROSITE" id="PS51819"/>
    </source>
</evidence>
<dbReference type="PANTHER" id="PTHR36437">
    <property type="entry name" value="GLYOXALASE/BLEOMYCIN RESISTANCE PROTEIN/DIOXYGENASE"/>
    <property type="match status" value="1"/>
</dbReference>
<organism evidence="2 3">
    <name type="scientific">Gryllotalpicola protaetiae</name>
    <dbReference type="NCBI Taxonomy" id="2419771"/>
    <lineage>
        <taxon>Bacteria</taxon>
        <taxon>Bacillati</taxon>
        <taxon>Actinomycetota</taxon>
        <taxon>Actinomycetes</taxon>
        <taxon>Micrococcales</taxon>
        <taxon>Microbacteriaceae</taxon>
        <taxon>Gryllotalpicola</taxon>
    </lineage>
</organism>
<dbReference type="EMBL" id="CP032624">
    <property type="protein sequence ID" value="AYG04809.1"/>
    <property type="molecule type" value="Genomic_DNA"/>
</dbReference>
<feature type="domain" description="VOC" evidence="1">
    <location>
        <begin position="4"/>
        <end position="123"/>
    </location>
</feature>
<accession>A0A387BV28</accession>
<dbReference type="Pfam" id="PF00903">
    <property type="entry name" value="Glyoxalase"/>
    <property type="match status" value="1"/>
</dbReference>
<reference evidence="2 3" key="1">
    <citation type="submission" date="2018-09" db="EMBL/GenBank/DDBJ databases">
        <title>Genome sequencing of strain 2DFW10M-5.</title>
        <authorList>
            <person name="Heo J."/>
            <person name="Kim S.-J."/>
            <person name="Kwon S.-W."/>
        </authorList>
    </citation>
    <scope>NUCLEOTIDE SEQUENCE [LARGE SCALE GENOMIC DNA]</scope>
    <source>
        <strain evidence="2 3">2DFW10M-5</strain>
    </source>
</reference>
<dbReference type="OrthoDB" id="197463at2"/>
<sequence length="131" mass="14593">MVIRLQNATYLVRDLDDGIRFFVDALGFVVRQDETFDGGWRRVVVGPADGGTGFVLVPTATEQIGRQAGEDVAFFLETDDFMAQHKRMLEFGIVFREEPRHEAYGTVALFEDPAGMLWDLIEPPPLSGVAS</sequence>
<dbReference type="InterPro" id="IPR004360">
    <property type="entry name" value="Glyas_Fos-R_dOase_dom"/>
</dbReference>
<dbReference type="KEGG" id="gry:D7I44_15595"/>
<dbReference type="PANTHER" id="PTHR36437:SF2">
    <property type="entry name" value="GLYOXALASE_BLEOMYCIN RESISTANCE PROTEIN_DIOXYGENASE"/>
    <property type="match status" value="1"/>
</dbReference>
<evidence type="ECO:0000313" key="2">
    <source>
        <dbReference type="EMBL" id="AYG04809.1"/>
    </source>
</evidence>
<protein>
    <submittedName>
        <fullName evidence="2">VOC family protein</fullName>
    </submittedName>
</protein>
<dbReference type="Proteomes" id="UP000275069">
    <property type="component" value="Chromosome"/>
</dbReference>
<gene>
    <name evidence="2" type="ORF">D7I44_15595</name>
</gene>
<evidence type="ECO:0000313" key="3">
    <source>
        <dbReference type="Proteomes" id="UP000275069"/>
    </source>
</evidence>
<name>A0A387BV28_9MICO</name>